<reference evidence="1 2" key="1">
    <citation type="submission" date="2023-08" db="EMBL/GenBank/DDBJ databases">
        <authorList>
            <person name="Palmer J.M."/>
        </authorList>
    </citation>
    <scope>NUCLEOTIDE SEQUENCE [LARGE SCALE GENOMIC DNA]</scope>
    <source>
        <strain evidence="1 2">TWF481</strain>
    </source>
</reference>
<evidence type="ECO:0000313" key="2">
    <source>
        <dbReference type="Proteomes" id="UP001370758"/>
    </source>
</evidence>
<dbReference type="AlphaFoldDB" id="A0AAV9WKV7"/>
<evidence type="ECO:0000313" key="1">
    <source>
        <dbReference type="EMBL" id="KAK6509781.1"/>
    </source>
</evidence>
<comment type="caution">
    <text evidence="1">The sequence shown here is derived from an EMBL/GenBank/DDBJ whole genome shotgun (WGS) entry which is preliminary data.</text>
</comment>
<accession>A0AAV9WKV7</accession>
<protein>
    <recommendedName>
        <fullName evidence="3">C2H2-type domain-containing protein</fullName>
    </recommendedName>
</protein>
<dbReference type="Proteomes" id="UP001370758">
    <property type="component" value="Unassembled WGS sequence"/>
</dbReference>
<evidence type="ECO:0008006" key="3">
    <source>
        <dbReference type="Google" id="ProtNLM"/>
    </source>
</evidence>
<dbReference type="EMBL" id="JAVHJL010000002">
    <property type="protein sequence ID" value="KAK6509781.1"/>
    <property type="molecule type" value="Genomic_DNA"/>
</dbReference>
<keyword evidence="2" id="KW-1185">Reference proteome</keyword>
<gene>
    <name evidence="1" type="ORF">TWF481_004510</name>
</gene>
<proteinExistence type="predicted"/>
<sequence>MSSQEFVDEVLIEGGPGSCWIMTTEERSSIAKMLDLDDDNAAKMKAHNMSRDRMTCQTCGKRSGVDDIVHSAQALGVHSTEFMVDVLMNGPKGQNPSHAFDCSQCGTTFEGVADWRAYPPWVHGL</sequence>
<organism evidence="1 2">
    <name type="scientific">Arthrobotrys musiformis</name>
    <dbReference type="NCBI Taxonomy" id="47236"/>
    <lineage>
        <taxon>Eukaryota</taxon>
        <taxon>Fungi</taxon>
        <taxon>Dikarya</taxon>
        <taxon>Ascomycota</taxon>
        <taxon>Pezizomycotina</taxon>
        <taxon>Orbiliomycetes</taxon>
        <taxon>Orbiliales</taxon>
        <taxon>Orbiliaceae</taxon>
        <taxon>Arthrobotrys</taxon>
    </lineage>
</organism>
<name>A0AAV9WKV7_9PEZI</name>